<name>A0A4U5J839_9EURY</name>
<dbReference type="RefSeq" id="WP_137277627.1">
    <property type="nucleotide sequence ID" value="NZ_QKNX01000011.1"/>
</dbReference>
<gene>
    <name evidence="2" type="ORF">DM868_14875</name>
</gene>
<dbReference type="AlphaFoldDB" id="A0A4U5J839"/>
<sequence length="209" mass="23038">MSTSKSDGSDRRYSDICGATNNRDEPCKLPAGWGTPGSGGRRCRFHGGCSTGPSETSHLEGNDFAEGNPGGGAPKGNANAEIHGGFSDWQKAYERFDEETKAHVDRLRECMRETAKANAPDVPEERRERLIKEKATLSVLWKRAAADTLGTPENPVDGARGIVIEEEYEHNGETYTIEKANPAWKANHILSGRQRQIAKELRLWPGFQE</sequence>
<proteinExistence type="predicted"/>
<comment type="caution">
    <text evidence="2">The sequence shown here is derived from an EMBL/GenBank/DDBJ whole genome shotgun (WGS) entry which is preliminary data.</text>
</comment>
<keyword evidence="3" id="KW-1185">Reference proteome</keyword>
<dbReference type="OrthoDB" id="345964at2157"/>
<dbReference type="EMBL" id="QKNX01000011">
    <property type="protein sequence ID" value="TKR24341.1"/>
    <property type="molecule type" value="Genomic_DNA"/>
</dbReference>
<evidence type="ECO:0000313" key="3">
    <source>
        <dbReference type="Proteomes" id="UP000308037"/>
    </source>
</evidence>
<evidence type="ECO:0000313" key="2">
    <source>
        <dbReference type="EMBL" id="TKR24341.1"/>
    </source>
</evidence>
<organism evidence="2 3">
    <name type="scientific">Natronomonas salsuginis</name>
    <dbReference type="NCBI Taxonomy" id="2217661"/>
    <lineage>
        <taxon>Archaea</taxon>
        <taxon>Methanobacteriati</taxon>
        <taxon>Methanobacteriota</taxon>
        <taxon>Stenosarchaea group</taxon>
        <taxon>Halobacteria</taxon>
        <taxon>Halobacteriales</taxon>
        <taxon>Natronomonadaceae</taxon>
        <taxon>Natronomonas</taxon>
    </lineage>
</organism>
<reference evidence="2 3" key="1">
    <citation type="submission" date="2019-04" db="EMBL/GenBank/DDBJ databases">
        <title>Natronomonas sp. F20-122 a newhaloarchaeon isolated from a saline saltern of Isla Bacuta, Huelva, Spain.</title>
        <authorList>
            <person name="Duran-Viseras A."/>
            <person name="Sanchez-Porro C."/>
            <person name="Ventosa A."/>
        </authorList>
    </citation>
    <scope>NUCLEOTIDE SEQUENCE [LARGE SCALE GENOMIC DNA]</scope>
    <source>
        <strain evidence="2 3">F20-122</strain>
    </source>
</reference>
<evidence type="ECO:0000256" key="1">
    <source>
        <dbReference type="SAM" id="MobiDB-lite"/>
    </source>
</evidence>
<protein>
    <submittedName>
        <fullName evidence="2">Uncharacterized protein</fullName>
    </submittedName>
</protein>
<accession>A0A4U5J839</accession>
<feature type="region of interest" description="Disordered" evidence="1">
    <location>
        <begin position="1"/>
        <end position="79"/>
    </location>
</feature>
<dbReference type="Proteomes" id="UP000308037">
    <property type="component" value="Unassembled WGS sequence"/>
</dbReference>